<dbReference type="EMBL" id="GGEC01067712">
    <property type="protein sequence ID" value="MBX48196.1"/>
    <property type="molecule type" value="Transcribed_RNA"/>
</dbReference>
<reference evidence="1" key="1">
    <citation type="submission" date="2018-02" db="EMBL/GenBank/DDBJ databases">
        <title>Rhizophora mucronata_Transcriptome.</title>
        <authorList>
            <person name="Meera S.P."/>
            <person name="Sreeshan A."/>
            <person name="Augustine A."/>
        </authorList>
    </citation>
    <scope>NUCLEOTIDE SEQUENCE</scope>
    <source>
        <tissue evidence="1">Leaf</tissue>
    </source>
</reference>
<organism evidence="1">
    <name type="scientific">Rhizophora mucronata</name>
    <name type="common">Asiatic mangrove</name>
    <dbReference type="NCBI Taxonomy" id="61149"/>
    <lineage>
        <taxon>Eukaryota</taxon>
        <taxon>Viridiplantae</taxon>
        <taxon>Streptophyta</taxon>
        <taxon>Embryophyta</taxon>
        <taxon>Tracheophyta</taxon>
        <taxon>Spermatophyta</taxon>
        <taxon>Magnoliopsida</taxon>
        <taxon>eudicotyledons</taxon>
        <taxon>Gunneridae</taxon>
        <taxon>Pentapetalae</taxon>
        <taxon>rosids</taxon>
        <taxon>fabids</taxon>
        <taxon>Malpighiales</taxon>
        <taxon>Rhizophoraceae</taxon>
        <taxon>Rhizophora</taxon>
    </lineage>
</organism>
<name>A0A2P2P0A9_RHIMU</name>
<evidence type="ECO:0000313" key="1">
    <source>
        <dbReference type="EMBL" id="MBX48196.1"/>
    </source>
</evidence>
<accession>A0A2P2P0A9</accession>
<proteinExistence type="predicted"/>
<sequence length="41" mass="4581">MVLRSSQNKLFPILKPRIDQVLLSCTPLLLSPSSQQESLEA</sequence>
<protein>
    <submittedName>
        <fullName evidence="1">Uncharacterized protein</fullName>
    </submittedName>
</protein>
<dbReference type="AlphaFoldDB" id="A0A2P2P0A9"/>